<proteinExistence type="predicted"/>
<organism evidence="2 3">
    <name type="scientific">Brachionus plicatilis</name>
    <name type="common">Marine rotifer</name>
    <name type="synonym">Brachionus muelleri</name>
    <dbReference type="NCBI Taxonomy" id="10195"/>
    <lineage>
        <taxon>Eukaryota</taxon>
        <taxon>Metazoa</taxon>
        <taxon>Spiralia</taxon>
        <taxon>Gnathifera</taxon>
        <taxon>Rotifera</taxon>
        <taxon>Eurotatoria</taxon>
        <taxon>Monogononta</taxon>
        <taxon>Pseudotrocha</taxon>
        <taxon>Ploima</taxon>
        <taxon>Brachionidae</taxon>
        <taxon>Brachionus</taxon>
    </lineage>
</organism>
<evidence type="ECO:0000313" key="3">
    <source>
        <dbReference type="Proteomes" id="UP000276133"/>
    </source>
</evidence>
<evidence type="ECO:0000256" key="1">
    <source>
        <dbReference type="SAM" id="Phobius"/>
    </source>
</evidence>
<name>A0A3M7SRJ4_BRAPC</name>
<reference evidence="2 3" key="1">
    <citation type="journal article" date="2018" name="Sci. Rep.">
        <title>Genomic signatures of local adaptation to the degree of environmental predictability in rotifers.</title>
        <authorList>
            <person name="Franch-Gras L."/>
            <person name="Hahn C."/>
            <person name="Garcia-Roger E.M."/>
            <person name="Carmona M.J."/>
            <person name="Serra M."/>
            <person name="Gomez A."/>
        </authorList>
    </citation>
    <scope>NUCLEOTIDE SEQUENCE [LARGE SCALE GENOMIC DNA]</scope>
    <source>
        <strain evidence="2">HYR1</strain>
    </source>
</reference>
<accession>A0A3M7SRJ4</accession>
<evidence type="ECO:0000313" key="2">
    <source>
        <dbReference type="EMBL" id="RNA38454.1"/>
    </source>
</evidence>
<gene>
    <name evidence="2" type="ORF">BpHYR1_047562</name>
</gene>
<protein>
    <submittedName>
        <fullName evidence="2">Uncharacterized protein</fullName>
    </submittedName>
</protein>
<sequence>MKHNEPEVDLNSAVVEHEVQTEELGVVGEPNNEDSEWADANDEANDERQCQFCSRLFKSKRVIWLVVLFWIISYVYLFCVYTLYL</sequence>
<feature type="transmembrane region" description="Helical" evidence="1">
    <location>
        <begin position="62"/>
        <end position="84"/>
    </location>
</feature>
<comment type="caution">
    <text evidence="2">The sequence shown here is derived from an EMBL/GenBank/DDBJ whole genome shotgun (WGS) entry which is preliminary data.</text>
</comment>
<dbReference type="Proteomes" id="UP000276133">
    <property type="component" value="Unassembled WGS sequence"/>
</dbReference>
<dbReference type="EMBL" id="REGN01000870">
    <property type="protein sequence ID" value="RNA38454.1"/>
    <property type="molecule type" value="Genomic_DNA"/>
</dbReference>
<keyword evidence="1" id="KW-0472">Membrane</keyword>
<keyword evidence="3" id="KW-1185">Reference proteome</keyword>
<dbReference type="AlphaFoldDB" id="A0A3M7SRJ4"/>
<keyword evidence="1" id="KW-0812">Transmembrane</keyword>
<keyword evidence="1" id="KW-1133">Transmembrane helix</keyword>